<feature type="region of interest" description="Disordered" evidence="1">
    <location>
        <begin position="1"/>
        <end position="27"/>
    </location>
</feature>
<comment type="caution">
    <text evidence="2">The sequence shown here is derived from an EMBL/GenBank/DDBJ whole genome shotgun (WGS) entry which is preliminary data.</text>
</comment>
<feature type="compositionally biased region" description="Polar residues" evidence="1">
    <location>
        <begin position="1"/>
        <end position="10"/>
    </location>
</feature>
<dbReference type="AlphaFoldDB" id="A0A7I9YA47"/>
<evidence type="ECO:0000256" key="1">
    <source>
        <dbReference type="SAM" id="MobiDB-lite"/>
    </source>
</evidence>
<organism evidence="2 3">
    <name type="scientific">Mycolicibacter algericus</name>
    <name type="common">Mycobacterium algericum</name>
    <dbReference type="NCBI Taxonomy" id="1288388"/>
    <lineage>
        <taxon>Bacteria</taxon>
        <taxon>Bacillati</taxon>
        <taxon>Actinomycetota</taxon>
        <taxon>Actinomycetes</taxon>
        <taxon>Mycobacteriales</taxon>
        <taxon>Mycobacteriaceae</taxon>
        <taxon>Mycolicibacter</taxon>
    </lineage>
</organism>
<protein>
    <submittedName>
        <fullName evidence="2">Uncharacterized protein</fullName>
    </submittedName>
</protein>
<dbReference type="Proteomes" id="UP000465305">
    <property type="component" value="Unassembled WGS sequence"/>
</dbReference>
<accession>A0A7I9YA47</accession>
<reference evidence="2 3" key="1">
    <citation type="journal article" date="2019" name="Emerg. Microbes Infect.">
        <title>Comprehensive subspecies identification of 175 nontuberculous mycobacteria species based on 7547 genomic profiles.</title>
        <authorList>
            <person name="Matsumoto Y."/>
            <person name="Kinjo T."/>
            <person name="Motooka D."/>
            <person name="Nabeya D."/>
            <person name="Jung N."/>
            <person name="Uechi K."/>
            <person name="Horii T."/>
            <person name="Iida T."/>
            <person name="Fujita J."/>
            <person name="Nakamura S."/>
        </authorList>
    </citation>
    <scope>NUCLEOTIDE SEQUENCE [LARGE SCALE GENOMIC DNA]</scope>
    <source>
        <strain evidence="2 3">JCM 30723</strain>
    </source>
</reference>
<evidence type="ECO:0000313" key="3">
    <source>
        <dbReference type="Proteomes" id="UP000465305"/>
    </source>
</evidence>
<proteinExistence type="predicted"/>
<dbReference type="EMBL" id="BLKY01000001">
    <property type="protein sequence ID" value="GFG85591.1"/>
    <property type="molecule type" value="Genomic_DNA"/>
</dbReference>
<name>A0A7I9YA47_MYCAL</name>
<sequence length="193" mass="20707">MKSAGTTPTDATMLPEEPPGGVTAGVDWARDDDAVSVVNDRSRELDRCNVMLDVGHRFRTAGYDQPGGAGGDLPGGIQHSLQPRSAATVDLGSRHASAQPRVQCGDPPDGRRFTIGVAVAENDVVDVTVPQSGPCDQLPQHCRHQGGDRHQCHNTTHASNQSTQWLADDDVAGNSHGFNRNDQDYHFEILLSH</sequence>
<gene>
    <name evidence="2" type="ORF">MALGJ_22670</name>
</gene>
<evidence type="ECO:0000313" key="2">
    <source>
        <dbReference type="EMBL" id="GFG85591.1"/>
    </source>
</evidence>